<organism evidence="1">
    <name type="scientific">Ovis aries</name>
    <name type="common">Sheep</name>
    <dbReference type="NCBI Taxonomy" id="9940"/>
    <lineage>
        <taxon>Eukaryota</taxon>
        <taxon>Metazoa</taxon>
        <taxon>Chordata</taxon>
        <taxon>Craniata</taxon>
        <taxon>Vertebrata</taxon>
        <taxon>Euteleostomi</taxon>
        <taxon>Mammalia</taxon>
        <taxon>Eutheria</taxon>
        <taxon>Laurasiatheria</taxon>
        <taxon>Artiodactyla</taxon>
        <taxon>Ruminantia</taxon>
        <taxon>Pecora</taxon>
        <taxon>Bovidae</taxon>
        <taxon>Caprinae</taxon>
        <taxon>Ovis</taxon>
    </lineage>
</organism>
<accession>A0AC11BDM7</accession>
<name>A0AC11BDM7_SHEEP</name>
<reference evidence="1" key="1">
    <citation type="submission" date="2020-11" db="EMBL/GenBank/DDBJ databases">
        <authorList>
            <person name="Davenport K.M."/>
            <person name="Bickhart D.M."/>
            <person name="Smith T.P.L."/>
            <person name="Murdoch B.M."/>
            <person name="Rosen B.D."/>
        </authorList>
    </citation>
    <scope>NUCLEOTIDE SEQUENCE [LARGE SCALE GENOMIC DNA]</scope>
    <source>
        <strain evidence="1">OAR_USU_Benz2616</strain>
    </source>
</reference>
<protein>
    <submittedName>
        <fullName evidence="1">Negative elongation factor complex member E</fullName>
    </submittedName>
</protein>
<dbReference type="Ensembl" id="ENSOART00020015030.2">
    <property type="protein sequence ID" value="ENSOARP00020012445.2"/>
    <property type="gene ID" value="ENSOARG00020009711.2"/>
</dbReference>
<proteinExistence type="predicted"/>
<sequence>MLVIPPGLSEEEEALQKKFNKLKKKKKALLALKKQSSSSTASQGGVKRSLSEQPVVDTATATEQAKQLVKSGAISAIKAETKNSGFKRSRTLEGKLKDPEKGPVPTFQPFQRSVSADDDLQESSRRPQRKSLYERFGTEVGRAGAAEGVLSLRGTQEDEVKAPFDPHCLLLASFVSSSDRLRELGPDGEEAEGPGAGDGPPRSFDWGYEERGGTRSSASPPRSRSRDRSHERNRDRDRDRDRERDRDRDRDRDRERDRDRDRDRDRERDREGPFRRSDSFPERRAPRKGNTLYVYGEDMTPTLLRGAFSPFGNIIDLSMDPPRNCAFVTYEKMESADQAVAELNGTQVESVQLKVSIARKQPMLDAATGKSVWGSLAVQNSPKGCHRDKRTQIVYSDDVYKENLVDGF</sequence>
<reference evidence="1" key="3">
    <citation type="submission" date="2025-09" db="UniProtKB">
        <authorList>
            <consortium name="Ensembl"/>
        </authorList>
    </citation>
    <scope>IDENTIFICATION</scope>
</reference>
<evidence type="ECO:0000313" key="1">
    <source>
        <dbReference type="Ensembl" id="ENSOARP00020012445.2"/>
    </source>
</evidence>
<gene>
    <name evidence="1" type="primary">NELFE</name>
</gene>
<reference evidence="1" key="2">
    <citation type="submission" date="2025-08" db="UniProtKB">
        <authorList>
            <consortium name="Ensembl"/>
        </authorList>
    </citation>
    <scope>IDENTIFICATION</scope>
</reference>